<dbReference type="Pfam" id="PF05974">
    <property type="entry name" value="DUF892"/>
    <property type="match status" value="1"/>
</dbReference>
<name>A0ABV4QQ56_9ACTN</name>
<dbReference type="Gene3D" id="1.20.1260.10">
    <property type="match status" value="1"/>
</dbReference>
<reference evidence="1 2" key="1">
    <citation type="submission" date="2023-11" db="EMBL/GenBank/DDBJ databases">
        <title>Actinomadura monticuli sp. nov., isolated from volcanic ash.</title>
        <authorList>
            <person name="Lee S.D."/>
            <person name="Yang H."/>
            <person name="Kim I.S."/>
        </authorList>
    </citation>
    <scope>NUCLEOTIDE SEQUENCE [LARGE SCALE GENOMIC DNA]</scope>
    <source>
        <strain evidence="1 2">DSM 45346</strain>
    </source>
</reference>
<dbReference type="Proteomes" id="UP001569904">
    <property type="component" value="Unassembled WGS sequence"/>
</dbReference>
<keyword evidence="2" id="KW-1185">Reference proteome</keyword>
<proteinExistence type="predicted"/>
<gene>
    <name evidence="1" type="ORF">SM436_00190</name>
</gene>
<dbReference type="InterPro" id="IPR010287">
    <property type="entry name" value="DUF892_YciF-like"/>
</dbReference>
<evidence type="ECO:0000313" key="1">
    <source>
        <dbReference type="EMBL" id="MFA1552097.1"/>
    </source>
</evidence>
<dbReference type="InterPro" id="IPR012347">
    <property type="entry name" value="Ferritin-like"/>
</dbReference>
<dbReference type="RefSeq" id="WP_371938390.1">
    <property type="nucleotide sequence ID" value="NZ_JAXCEH010000001.1"/>
</dbReference>
<evidence type="ECO:0000313" key="2">
    <source>
        <dbReference type="Proteomes" id="UP001569904"/>
    </source>
</evidence>
<dbReference type="InterPro" id="IPR009078">
    <property type="entry name" value="Ferritin-like_SF"/>
</dbReference>
<sequence length="173" mass="19085">MTTIDRQLVGYLKDAHALQEHVEAALSELLTTAADEPDICRPLGHYAERTRAHTREIEARLHAHRSSPSIIRDAGQLFAAVLEAGLGRSRRDPAGRHMRDAYVAVHLQIAAGEMLRRVAERAGDAETARIAAAMCDDAQLMSRELSDRWDLAVDMSLRQHGVRDVPPPPGGDR</sequence>
<organism evidence="1 2">
    <name type="scientific">Actinomadura chokoriensis</name>
    <dbReference type="NCBI Taxonomy" id="454156"/>
    <lineage>
        <taxon>Bacteria</taxon>
        <taxon>Bacillati</taxon>
        <taxon>Actinomycetota</taxon>
        <taxon>Actinomycetes</taxon>
        <taxon>Streptosporangiales</taxon>
        <taxon>Thermomonosporaceae</taxon>
        <taxon>Actinomadura</taxon>
    </lineage>
</organism>
<protein>
    <submittedName>
        <fullName evidence="1">DUF892 family protein</fullName>
    </submittedName>
</protein>
<comment type="caution">
    <text evidence="1">The sequence shown here is derived from an EMBL/GenBank/DDBJ whole genome shotgun (WGS) entry which is preliminary data.</text>
</comment>
<accession>A0ABV4QQ56</accession>
<dbReference type="SUPFAM" id="SSF47240">
    <property type="entry name" value="Ferritin-like"/>
    <property type="match status" value="1"/>
</dbReference>
<dbReference type="EMBL" id="JAXCEH010000001">
    <property type="protein sequence ID" value="MFA1552097.1"/>
    <property type="molecule type" value="Genomic_DNA"/>
</dbReference>